<feature type="disulfide bond" evidence="3">
    <location>
        <begin position="138"/>
        <end position="165"/>
    </location>
</feature>
<dbReference type="InterPro" id="IPR000859">
    <property type="entry name" value="CUB_dom"/>
</dbReference>
<keyword evidence="1" id="KW-0677">Repeat</keyword>
<dbReference type="PANTHER" id="PTHR24251:SF30">
    <property type="entry name" value="MEMBRANE FRIZZLED-RELATED PROTEIN"/>
    <property type="match status" value="1"/>
</dbReference>
<dbReference type="PROSITE" id="PS01180">
    <property type="entry name" value="CUB"/>
    <property type="match status" value="2"/>
</dbReference>
<feature type="domain" description="CUB" evidence="5">
    <location>
        <begin position="138"/>
        <end position="247"/>
    </location>
</feature>
<gene>
    <name evidence="6" type="ORF">TELCIR_13755</name>
</gene>
<keyword evidence="2 3" id="KW-1015">Disulfide bond</keyword>
<sequence>MLFLVGVVLVAIEAVAVQNASFSGAQGIIYSPGYPDDYGNQLNQYYTITVDPGYFVHLTLYDFETEPCCDKLYIWDGADTSTGTIANVSGEATGMTFSSSGPIMTLLFNTDITGQARGFAIHYESVRIDTTYSEPTTCQSGLFTSGLGFVTSPNWPSNYPNDITCNYLMTMPRGRLMLTFVAFSTEACCDKVEIYDGPNATYPKIAVLSGTSLENTTFYSTQQSLFLTFYTDYTESDNGFSAFYKQIV</sequence>
<dbReference type="OrthoDB" id="6365689at2759"/>
<keyword evidence="7" id="KW-1185">Reference proteome</keyword>
<reference evidence="6 7" key="1">
    <citation type="submission" date="2015-09" db="EMBL/GenBank/DDBJ databases">
        <title>Draft genome of the parasitic nematode Teladorsagia circumcincta isolate WARC Sus (inbred).</title>
        <authorList>
            <person name="Mitreva M."/>
        </authorList>
    </citation>
    <scope>NUCLEOTIDE SEQUENCE [LARGE SCALE GENOMIC DNA]</scope>
    <source>
        <strain evidence="6 7">S</strain>
    </source>
</reference>
<organism evidence="6 7">
    <name type="scientific">Teladorsagia circumcincta</name>
    <name type="common">Brown stomach worm</name>
    <name type="synonym">Ostertagia circumcincta</name>
    <dbReference type="NCBI Taxonomy" id="45464"/>
    <lineage>
        <taxon>Eukaryota</taxon>
        <taxon>Metazoa</taxon>
        <taxon>Ecdysozoa</taxon>
        <taxon>Nematoda</taxon>
        <taxon>Chromadorea</taxon>
        <taxon>Rhabditida</taxon>
        <taxon>Rhabditina</taxon>
        <taxon>Rhabditomorpha</taxon>
        <taxon>Strongyloidea</taxon>
        <taxon>Trichostrongylidae</taxon>
        <taxon>Teladorsagia</taxon>
    </lineage>
</organism>
<dbReference type="InterPro" id="IPR035914">
    <property type="entry name" value="Sperma_CUB_dom_sf"/>
</dbReference>
<evidence type="ECO:0000256" key="3">
    <source>
        <dbReference type="PROSITE-ProRule" id="PRU00059"/>
    </source>
</evidence>
<feature type="signal peptide" evidence="4">
    <location>
        <begin position="1"/>
        <end position="16"/>
    </location>
</feature>
<proteinExistence type="predicted"/>
<accession>A0A2G9U522</accession>
<evidence type="ECO:0000256" key="4">
    <source>
        <dbReference type="SAM" id="SignalP"/>
    </source>
</evidence>
<keyword evidence="4" id="KW-0732">Signal</keyword>
<protein>
    <submittedName>
        <fullName evidence="6">CUB domain protein</fullName>
    </submittedName>
</protein>
<evidence type="ECO:0000313" key="7">
    <source>
        <dbReference type="Proteomes" id="UP000230423"/>
    </source>
</evidence>
<dbReference type="SMART" id="SM00042">
    <property type="entry name" value="CUB"/>
    <property type="match status" value="2"/>
</dbReference>
<dbReference type="EMBL" id="KZ349745">
    <property type="protein sequence ID" value="PIO64610.1"/>
    <property type="molecule type" value="Genomic_DNA"/>
</dbReference>
<dbReference type="Proteomes" id="UP000230423">
    <property type="component" value="Unassembled WGS sequence"/>
</dbReference>
<dbReference type="AlphaFoldDB" id="A0A2G9U522"/>
<feature type="domain" description="CUB" evidence="5">
    <location>
        <begin position="18"/>
        <end position="126"/>
    </location>
</feature>
<dbReference type="Gene3D" id="2.60.120.290">
    <property type="entry name" value="Spermadhesin, CUB domain"/>
    <property type="match status" value="2"/>
</dbReference>
<dbReference type="PANTHER" id="PTHR24251">
    <property type="entry name" value="OVOCHYMASE-RELATED"/>
    <property type="match status" value="1"/>
</dbReference>
<feature type="chain" id="PRO_5013668282" evidence="4">
    <location>
        <begin position="17"/>
        <end position="248"/>
    </location>
</feature>
<evidence type="ECO:0000256" key="2">
    <source>
        <dbReference type="ARBA" id="ARBA00023157"/>
    </source>
</evidence>
<evidence type="ECO:0000313" key="6">
    <source>
        <dbReference type="EMBL" id="PIO64610.1"/>
    </source>
</evidence>
<dbReference type="SUPFAM" id="SSF49854">
    <property type="entry name" value="Spermadhesin, CUB domain"/>
    <property type="match status" value="2"/>
</dbReference>
<dbReference type="Pfam" id="PF00431">
    <property type="entry name" value="CUB"/>
    <property type="match status" value="2"/>
</dbReference>
<dbReference type="CDD" id="cd00041">
    <property type="entry name" value="CUB"/>
    <property type="match status" value="2"/>
</dbReference>
<comment type="caution">
    <text evidence="3">Lacks conserved residue(s) required for the propagation of feature annotation.</text>
</comment>
<name>A0A2G9U522_TELCI</name>
<evidence type="ECO:0000259" key="5">
    <source>
        <dbReference type="PROSITE" id="PS01180"/>
    </source>
</evidence>
<evidence type="ECO:0000256" key="1">
    <source>
        <dbReference type="ARBA" id="ARBA00022737"/>
    </source>
</evidence>